<dbReference type="OrthoDB" id="10606279at2759"/>
<keyword evidence="2" id="KW-1185">Reference proteome</keyword>
<proteinExistence type="predicted"/>
<name>A0A9N9ILH4_9GLOM</name>
<protein>
    <submittedName>
        <fullName evidence="1">3291_t:CDS:1</fullName>
    </submittedName>
</protein>
<evidence type="ECO:0000313" key="2">
    <source>
        <dbReference type="Proteomes" id="UP000789759"/>
    </source>
</evidence>
<dbReference type="EMBL" id="CAJVQA010016044">
    <property type="protein sequence ID" value="CAG8740721.1"/>
    <property type="molecule type" value="Genomic_DNA"/>
</dbReference>
<dbReference type="Proteomes" id="UP000789759">
    <property type="component" value="Unassembled WGS sequence"/>
</dbReference>
<gene>
    <name evidence="1" type="ORF">CPELLU_LOCUS14071</name>
</gene>
<evidence type="ECO:0000313" key="1">
    <source>
        <dbReference type="EMBL" id="CAG8740721.1"/>
    </source>
</evidence>
<organism evidence="1 2">
    <name type="scientific">Cetraspora pellucida</name>
    <dbReference type="NCBI Taxonomy" id="1433469"/>
    <lineage>
        <taxon>Eukaryota</taxon>
        <taxon>Fungi</taxon>
        <taxon>Fungi incertae sedis</taxon>
        <taxon>Mucoromycota</taxon>
        <taxon>Glomeromycotina</taxon>
        <taxon>Glomeromycetes</taxon>
        <taxon>Diversisporales</taxon>
        <taxon>Gigasporaceae</taxon>
        <taxon>Cetraspora</taxon>
    </lineage>
</organism>
<comment type="caution">
    <text evidence="1">The sequence shown here is derived from an EMBL/GenBank/DDBJ whole genome shotgun (WGS) entry which is preliminary data.</text>
</comment>
<accession>A0A9N9ILH4</accession>
<dbReference type="AlphaFoldDB" id="A0A9N9ILH4"/>
<sequence>MSSLNTINFFNLIKKINDTIINKEKRIILLNNVKNQINLTKQEYDESRYYEPIMKGVIKYGNDLEIEDYELKKHDTVYREYTDDDIKCISQLNLIFKMCDDIENDKTINQEIHYDENHELFFKEVNRILVNPSDEEKEFLNIKKKEMEYDLMKNNENDHKMLKEKFNELPDYLFKRLILIYEHYHRHNTSNEFKNWVYQFANIFLSDFLIETYFNIKSSIFLNNVSLEDISLIILMTKIGFDYRLFKEYEIYTSEYEII</sequence>
<reference evidence="1" key="1">
    <citation type="submission" date="2021-06" db="EMBL/GenBank/DDBJ databases">
        <authorList>
            <person name="Kallberg Y."/>
            <person name="Tangrot J."/>
            <person name="Rosling A."/>
        </authorList>
    </citation>
    <scope>NUCLEOTIDE SEQUENCE</scope>
    <source>
        <strain evidence="1">FL966</strain>
    </source>
</reference>